<dbReference type="InterPro" id="IPR051209">
    <property type="entry name" value="FAD-bind_Monooxygenase_sf"/>
</dbReference>
<dbReference type="OrthoDB" id="74360at2759"/>
<proteinExistence type="inferred from homology"/>
<dbReference type="InterPro" id="IPR036188">
    <property type="entry name" value="FAD/NAD-bd_sf"/>
</dbReference>
<sequence length="539" mass="63333">MIQILIIGGGFGGILAGIHLKKLNLKNFKILEKNNDFGGTWLENRYPGSACDVQSHLYSFSFEQNPDWSSLYAKQEEIWSYQKQLVKKYGLKQHFIYDCQVKQAAYKDEECIWVVKCQNYAKNKFIELKANFIISATGVLNNPQFPKIEGIDEFKGKIMHSSQWDKSYDIKDKNVAVIGSGASCIQIVPNISQKVKNLYVFQRSANYVQDKKDYKMPYLLKKFLRKFPSLLRIYRVLVYINLEVDYLFFRFDFFNNLMGYLFVKRPMKKRLLRVFGNNNQDLIQKFIPKFKPGCKRLLLSNNYFEAFQRKNVKLITDQIVKFGKNFIELKQSDVLDDEKNRKQRIDIEVLEEKFFENKQNQKISQKSDQKKEIQNNFIQNIDCVILATGFDTTSLPYECFGKNGKNLNLFWNGTPKAYYGICNYDFPNFFQLFGPNTTVAHNSALIQIETQMKYINMVIQDAFINGVKEVEVQKVAFDDYYENKIKKQSQNFVQSNGNCSSWYLNNKTGELHAIWTGSTIQYSLELRKYDKSKFKYKYF</sequence>
<protein>
    <submittedName>
        <fullName evidence="2">Uncharacterized protein</fullName>
    </submittedName>
</protein>
<evidence type="ECO:0000313" key="3">
    <source>
        <dbReference type="Proteomes" id="UP000054937"/>
    </source>
</evidence>
<accession>A0A0V0QQY4</accession>
<dbReference type="SUPFAM" id="SSF51905">
    <property type="entry name" value="FAD/NAD(P)-binding domain"/>
    <property type="match status" value="2"/>
</dbReference>
<gene>
    <name evidence="2" type="ORF">PPERSA_03098</name>
</gene>
<comment type="caution">
    <text evidence="2">The sequence shown here is derived from an EMBL/GenBank/DDBJ whole genome shotgun (WGS) entry which is preliminary data.</text>
</comment>
<dbReference type="OMA" id="GCQSWYI"/>
<dbReference type="Proteomes" id="UP000054937">
    <property type="component" value="Unassembled WGS sequence"/>
</dbReference>
<keyword evidence="3" id="KW-1185">Reference proteome</keyword>
<evidence type="ECO:0000256" key="1">
    <source>
        <dbReference type="ARBA" id="ARBA00010139"/>
    </source>
</evidence>
<dbReference type="PRINTS" id="PR00469">
    <property type="entry name" value="PNDRDTASEII"/>
</dbReference>
<dbReference type="EMBL" id="LDAU01000112">
    <property type="protein sequence ID" value="KRX04707.1"/>
    <property type="molecule type" value="Genomic_DNA"/>
</dbReference>
<comment type="similarity">
    <text evidence="1">Belongs to the FAD-binding monooxygenase family.</text>
</comment>
<reference evidence="2 3" key="1">
    <citation type="journal article" date="2015" name="Sci. Rep.">
        <title>Genome of the facultative scuticociliatosis pathogen Pseudocohnilembus persalinus provides insight into its virulence through horizontal gene transfer.</title>
        <authorList>
            <person name="Xiong J."/>
            <person name="Wang G."/>
            <person name="Cheng J."/>
            <person name="Tian M."/>
            <person name="Pan X."/>
            <person name="Warren A."/>
            <person name="Jiang C."/>
            <person name="Yuan D."/>
            <person name="Miao W."/>
        </authorList>
    </citation>
    <scope>NUCLEOTIDE SEQUENCE [LARGE SCALE GENOMIC DNA]</scope>
    <source>
        <strain evidence="2">36N120E</strain>
    </source>
</reference>
<organism evidence="2 3">
    <name type="scientific">Pseudocohnilembus persalinus</name>
    <name type="common">Ciliate</name>
    <dbReference type="NCBI Taxonomy" id="266149"/>
    <lineage>
        <taxon>Eukaryota</taxon>
        <taxon>Sar</taxon>
        <taxon>Alveolata</taxon>
        <taxon>Ciliophora</taxon>
        <taxon>Intramacronucleata</taxon>
        <taxon>Oligohymenophorea</taxon>
        <taxon>Scuticociliatia</taxon>
        <taxon>Philasterida</taxon>
        <taxon>Pseudocohnilembidae</taxon>
        <taxon>Pseudocohnilembus</taxon>
    </lineage>
</organism>
<dbReference type="AlphaFoldDB" id="A0A0V0QQY4"/>
<dbReference type="PANTHER" id="PTHR42877">
    <property type="entry name" value="L-ORNITHINE N(5)-MONOOXYGENASE-RELATED"/>
    <property type="match status" value="1"/>
</dbReference>
<dbReference type="PANTHER" id="PTHR42877:SF4">
    <property type="entry name" value="FAD_NAD(P)-BINDING DOMAIN-CONTAINING PROTEIN-RELATED"/>
    <property type="match status" value="1"/>
</dbReference>
<dbReference type="Pfam" id="PF13738">
    <property type="entry name" value="Pyr_redox_3"/>
    <property type="match status" value="1"/>
</dbReference>
<dbReference type="Gene3D" id="3.50.50.60">
    <property type="entry name" value="FAD/NAD(P)-binding domain"/>
    <property type="match status" value="2"/>
</dbReference>
<dbReference type="InParanoid" id="A0A0V0QQY4"/>
<evidence type="ECO:0000313" key="2">
    <source>
        <dbReference type="EMBL" id="KRX04707.1"/>
    </source>
</evidence>
<name>A0A0V0QQY4_PSEPJ</name>